<feature type="chain" id="PRO_5001591869" description="VWFD domain-containing protein" evidence="4">
    <location>
        <begin position="22"/>
        <end position="334"/>
    </location>
</feature>
<evidence type="ECO:0000313" key="7">
    <source>
        <dbReference type="Proteomes" id="UP000193380"/>
    </source>
</evidence>
<dbReference type="EMBL" id="FR918133">
    <property type="protein sequence ID" value="CDQ94593.1"/>
    <property type="molecule type" value="Genomic_DNA"/>
</dbReference>
<dbReference type="PROSITE" id="PS51233">
    <property type="entry name" value="VWFD"/>
    <property type="match status" value="1"/>
</dbReference>
<protein>
    <recommendedName>
        <fullName evidence="5">VWFD domain-containing protein</fullName>
    </recommendedName>
</protein>
<dbReference type="STRING" id="8022.A0A060YRW1"/>
<dbReference type="GO" id="GO:0005615">
    <property type="term" value="C:extracellular space"/>
    <property type="evidence" value="ECO:0007669"/>
    <property type="project" value="TreeGrafter"/>
</dbReference>
<dbReference type="PANTHER" id="PTHR11339:SF408">
    <property type="entry name" value="MUCIN-5B"/>
    <property type="match status" value="1"/>
</dbReference>
<keyword evidence="1" id="KW-1015">Disulfide bond</keyword>
<reference evidence="6" key="1">
    <citation type="journal article" date="2014" name="Nat. Commun.">
        <title>The rainbow trout genome provides novel insights into evolution after whole-genome duplication in vertebrates.</title>
        <authorList>
            <person name="Berthelot C."/>
            <person name="Brunet F."/>
            <person name="Chalopin D."/>
            <person name="Juanchich A."/>
            <person name="Bernard M."/>
            <person name="Noel B."/>
            <person name="Bento P."/>
            <person name="Da Silva C."/>
            <person name="Labadie K."/>
            <person name="Alberti A."/>
            <person name="Aury J.M."/>
            <person name="Louis A."/>
            <person name="Dehais P."/>
            <person name="Bardou P."/>
            <person name="Montfort J."/>
            <person name="Klopp C."/>
            <person name="Cabau C."/>
            <person name="Gaspin C."/>
            <person name="Thorgaard G.H."/>
            <person name="Boussaha M."/>
            <person name="Quillet E."/>
            <person name="Guyomard R."/>
            <person name="Galiana D."/>
            <person name="Bobe J."/>
            <person name="Volff J.N."/>
            <person name="Genet C."/>
            <person name="Wincker P."/>
            <person name="Jaillon O."/>
            <person name="Roest Crollius H."/>
            <person name="Guiguen Y."/>
        </authorList>
    </citation>
    <scope>NUCLEOTIDE SEQUENCE [LARGE SCALE GENOMIC DNA]</scope>
</reference>
<reference evidence="6" key="2">
    <citation type="submission" date="2014-03" db="EMBL/GenBank/DDBJ databases">
        <authorList>
            <person name="Genoscope - CEA"/>
        </authorList>
    </citation>
    <scope>NUCLEOTIDE SEQUENCE</scope>
</reference>
<dbReference type="InterPro" id="IPR001846">
    <property type="entry name" value="VWF_type-D"/>
</dbReference>
<keyword evidence="3" id="KW-1133">Transmembrane helix</keyword>
<evidence type="ECO:0000256" key="2">
    <source>
        <dbReference type="ARBA" id="ARBA00023180"/>
    </source>
</evidence>
<dbReference type="Pfam" id="PF08742">
    <property type="entry name" value="C8"/>
    <property type="match status" value="1"/>
</dbReference>
<dbReference type="Pfam" id="PF00094">
    <property type="entry name" value="VWD"/>
    <property type="match status" value="1"/>
</dbReference>
<dbReference type="GO" id="GO:0031012">
    <property type="term" value="C:extracellular matrix"/>
    <property type="evidence" value="ECO:0007669"/>
    <property type="project" value="TreeGrafter"/>
</dbReference>
<evidence type="ECO:0000256" key="3">
    <source>
        <dbReference type="SAM" id="Phobius"/>
    </source>
</evidence>
<dbReference type="InterPro" id="IPR014853">
    <property type="entry name" value="VWF/SSPO/ZAN-like_Cys-rich_dom"/>
</dbReference>
<feature type="domain" description="VWFD" evidence="5">
    <location>
        <begin position="54"/>
        <end position="224"/>
    </location>
</feature>
<dbReference type="PaxDb" id="8022-A0A060YRW1"/>
<feature type="signal peptide" evidence="4">
    <location>
        <begin position="1"/>
        <end position="21"/>
    </location>
</feature>
<evidence type="ECO:0000256" key="1">
    <source>
        <dbReference type="ARBA" id="ARBA00023157"/>
    </source>
</evidence>
<organism evidence="6 7">
    <name type="scientific">Oncorhynchus mykiss</name>
    <name type="common">Rainbow trout</name>
    <name type="synonym">Salmo gairdneri</name>
    <dbReference type="NCBI Taxonomy" id="8022"/>
    <lineage>
        <taxon>Eukaryota</taxon>
        <taxon>Metazoa</taxon>
        <taxon>Chordata</taxon>
        <taxon>Craniata</taxon>
        <taxon>Vertebrata</taxon>
        <taxon>Euteleostomi</taxon>
        <taxon>Actinopterygii</taxon>
        <taxon>Neopterygii</taxon>
        <taxon>Teleostei</taxon>
        <taxon>Protacanthopterygii</taxon>
        <taxon>Salmoniformes</taxon>
        <taxon>Salmonidae</taxon>
        <taxon>Salmoninae</taxon>
        <taxon>Oncorhynchus</taxon>
    </lineage>
</organism>
<sequence>MALQWVKPWIALVFVLSAAHSETVMIPDMTSIGSLYDSKLQIISAGASPTHNGQVCSTWGNYHYKTYDGDLFQLPYTCNYVLSSLCKSSSGYEAFNIKLQRGEVDGLPTITKVSLKLDGTFVELANGNVSVNGLQVTIPFGQFNVFIERTVSYVKITAKLGLVIMWNQDDSLWVELDSKFQNQTCGLCGDFNGVQNEFIRNDDYLKTIDYGDIWKMNGQTETCTEIPVHTEQCEDQTKLCEQLLTSLAFSSCKDLITTDSFIKACAEDMCHCGNSSSSVTCACPTLSEYSRQCAHAGGKPQEWKTDQFCCKGTLFALHILFVFILDCLFVSLCW</sequence>
<name>A0A060YRW1_ONCMY</name>
<evidence type="ECO:0000313" key="6">
    <source>
        <dbReference type="EMBL" id="CDQ94593.1"/>
    </source>
</evidence>
<dbReference type="SMART" id="SM00216">
    <property type="entry name" value="VWD"/>
    <property type="match status" value="1"/>
</dbReference>
<gene>
    <name evidence="6" type="ORF">GSONMT00004575001</name>
</gene>
<dbReference type="Proteomes" id="UP000193380">
    <property type="component" value="Unassembled WGS sequence"/>
</dbReference>
<dbReference type="PANTHER" id="PTHR11339">
    <property type="entry name" value="EXTRACELLULAR MATRIX GLYCOPROTEIN RELATED"/>
    <property type="match status" value="1"/>
</dbReference>
<feature type="transmembrane region" description="Helical" evidence="3">
    <location>
        <begin position="314"/>
        <end position="333"/>
    </location>
</feature>
<dbReference type="SMART" id="SM00832">
    <property type="entry name" value="C8"/>
    <property type="match status" value="1"/>
</dbReference>
<dbReference type="AlphaFoldDB" id="A0A060YRW1"/>
<proteinExistence type="predicted"/>
<accession>A0A060YRW1</accession>
<keyword evidence="4" id="KW-0732">Signal</keyword>
<evidence type="ECO:0000256" key="4">
    <source>
        <dbReference type="SAM" id="SignalP"/>
    </source>
</evidence>
<keyword evidence="2" id="KW-0325">Glycoprotein</keyword>
<keyword evidence="3" id="KW-0472">Membrane</keyword>
<keyword evidence="3" id="KW-0812">Transmembrane</keyword>
<evidence type="ECO:0000259" key="5">
    <source>
        <dbReference type="PROSITE" id="PS51233"/>
    </source>
</evidence>
<dbReference type="InterPro" id="IPR050780">
    <property type="entry name" value="Mucin_vWF_Thrombospondin_sf"/>
</dbReference>